<dbReference type="EMBL" id="JAAVVJ010000009">
    <property type="protein sequence ID" value="KAF7216166.1"/>
    <property type="molecule type" value="Genomic_DNA"/>
</dbReference>
<dbReference type="PANTHER" id="PTHR26451">
    <property type="entry name" value="G_PROTEIN_RECEP_F1_2 DOMAIN-CONTAINING PROTEIN"/>
    <property type="match status" value="1"/>
</dbReference>
<dbReference type="Gene3D" id="3.30.70.270">
    <property type="match status" value="1"/>
</dbReference>
<evidence type="ECO:0000256" key="13">
    <source>
        <dbReference type="RuleBase" id="RU000688"/>
    </source>
</evidence>
<protein>
    <submittedName>
        <fullName evidence="16">Olfactory receptor 6N2-like</fullName>
    </submittedName>
</protein>
<evidence type="ECO:0000256" key="10">
    <source>
        <dbReference type="ARBA" id="ARBA00023170"/>
    </source>
</evidence>
<dbReference type="Gene3D" id="1.20.1070.10">
    <property type="entry name" value="Rhodopsin 7-helix transmembrane proteins"/>
    <property type="match status" value="1"/>
</dbReference>
<dbReference type="InterPro" id="IPR000276">
    <property type="entry name" value="GPCR_Rhodpsn"/>
</dbReference>
<dbReference type="InterPro" id="IPR043502">
    <property type="entry name" value="DNA/RNA_pol_sf"/>
</dbReference>
<dbReference type="InterPro" id="IPR000725">
    <property type="entry name" value="Olfact_rcpt"/>
</dbReference>
<keyword evidence="2" id="KW-1003">Cell membrane</keyword>
<dbReference type="OMA" id="AYDMIIV"/>
<feature type="transmembrane region" description="Helical" evidence="14">
    <location>
        <begin position="20"/>
        <end position="44"/>
    </location>
</feature>
<evidence type="ECO:0000313" key="17">
    <source>
        <dbReference type="Proteomes" id="UP000822369"/>
    </source>
</evidence>
<dbReference type="FunFam" id="3.30.70.270:FF:000003">
    <property type="entry name" value="Transposon Ty3-G Gag-Pol polyprotein"/>
    <property type="match status" value="1"/>
</dbReference>
<comment type="caution">
    <text evidence="16">The sequence shown here is derived from an EMBL/GenBank/DDBJ whole genome shotgun (WGS) entry which is preliminary data.</text>
</comment>
<proteinExistence type="inferred from homology"/>
<dbReference type="GO" id="GO:0005886">
    <property type="term" value="C:plasma membrane"/>
    <property type="evidence" value="ECO:0007669"/>
    <property type="project" value="UniProtKB-SubCell"/>
</dbReference>
<dbReference type="GO" id="GO:0004984">
    <property type="term" value="F:olfactory receptor activity"/>
    <property type="evidence" value="ECO:0007669"/>
    <property type="project" value="InterPro"/>
</dbReference>
<dbReference type="Proteomes" id="UP000822369">
    <property type="component" value="Chromosome 9"/>
</dbReference>
<evidence type="ECO:0000256" key="1">
    <source>
        <dbReference type="ARBA" id="ARBA00004651"/>
    </source>
</evidence>
<dbReference type="GO" id="GO:0005549">
    <property type="term" value="F:odorant binding"/>
    <property type="evidence" value="ECO:0007669"/>
    <property type="project" value="TreeGrafter"/>
</dbReference>
<keyword evidence="7 13" id="KW-0297">G-protein coupled receptor</keyword>
<dbReference type="PANTHER" id="PTHR26451:SF847">
    <property type="entry name" value="ODORANT RECEPTOR-RELATED"/>
    <property type="match status" value="1"/>
</dbReference>
<dbReference type="FunFam" id="1.20.1070.10:FF:000024">
    <property type="entry name" value="Olfactory receptor"/>
    <property type="match status" value="1"/>
</dbReference>
<keyword evidence="4 13" id="KW-0812">Transmembrane</keyword>
<comment type="similarity">
    <text evidence="13">Belongs to the G-protein coupled receptor 1 family.</text>
</comment>
<evidence type="ECO:0000256" key="7">
    <source>
        <dbReference type="ARBA" id="ARBA00023040"/>
    </source>
</evidence>
<keyword evidence="10 13" id="KW-0675">Receptor</keyword>
<feature type="domain" description="G-protein coupled receptors family 1 profile" evidence="15">
    <location>
        <begin position="35"/>
        <end position="283"/>
    </location>
</feature>
<dbReference type="GO" id="GO:0004523">
    <property type="term" value="F:RNA-DNA hybrid ribonuclease activity"/>
    <property type="evidence" value="ECO:0007669"/>
    <property type="project" value="UniProtKB-EC"/>
</dbReference>
<evidence type="ECO:0000256" key="14">
    <source>
        <dbReference type="SAM" id="Phobius"/>
    </source>
</evidence>
<gene>
    <name evidence="16" type="ORF">G4P62_017760</name>
</gene>
<accession>A0A9D2Y8I2</accession>
<dbReference type="SUPFAM" id="SSF56672">
    <property type="entry name" value="DNA/RNA polymerases"/>
    <property type="match status" value="1"/>
</dbReference>
<dbReference type="PROSITE" id="PS50262">
    <property type="entry name" value="G_PROTEIN_RECEP_F1_2"/>
    <property type="match status" value="1"/>
</dbReference>
<evidence type="ECO:0000256" key="8">
    <source>
        <dbReference type="ARBA" id="ARBA00023136"/>
    </source>
</evidence>
<dbReference type="PRINTS" id="PR00237">
    <property type="entry name" value="GPCRRHODOPSN"/>
</dbReference>
<dbReference type="AlphaFoldDB" id="A0A9D2Y8I2"/>
<keyword evidence="8 14" id="KW-0472">Membrane</keyword>
<keyword evidence="6 14" id="KW-1133">Transmembrane helix</keyword>
<keyword evidence="9" id="KW-1015">Disulfide bond</keyword>
<feature type="transmembrane region" description="Helical" evidence="14">
    <location>
        <begin position="265"/>
        <end position="285"/>
    </location>
</feature>
<dbReference type="KEGG" id="nfu:107395275"/>
<dbReference type="SUPFAM" id="SSF81321">
    <property type="entry name" value="Family A G protein-coupled receptor-like"/>
    <property type="match status" value="1"/>
</dbReference>
<keyword evidence="11" id="KW-0325">Glycoprotein</keyword>
<dbReference type="InterPro" id="IPR043128">
    <property type="entry name" value="Rev_trsase/Diguanyl_cyclase"/>
</dbReference>
<dbReference type="Pfam" id="PF13853">
    <property type="entry name" value="7tm_4"/>
    <property type="match status" value="1"/>
</dbReference>
<organism evidence="16 17">
    <name type="scientific">Nothobranchius furzeri</name>
    <name type="common">Turquoise killifish</name>
    <dbReference type="NCBI Taxonomy" id="105023"/>
    <lineage>
        <taxon>Eukaryota</taxon>
        <taxon>Metazoa</taxon>
        <taxon>Chordata</taxon>
        <taxon>Craniata</taxon>
        <taxon>Vertebrata</taxon>
        <taxon>Euteleostomi</taxon>
        <taxon>Actinopterygii</taxon>
        <taxon>Neopterygii</taxon>
        <taxon>Teleostei</taxon>
        <taxon>Neoteleostei</taxon>
        <taxon>Acanthomorphata</taxon>
        <taxon>Ovalentaria</taxon>
        <taxon>Atherinomorphae</taxon>
        <taxon>Cyprinodontiformes</taxon>
        <taxon>Nothobranchiidae</taxon>
        <taxon>Nothobranchius</taxon>
    </lineage>
</organism>
<evidence type="ECO:0000313" key="16">
    <source>
        <dbReference type="EMBL" id="KAF7216166.1"/>
    </source>
</evidence>
<dbReference type="OrthoDB" id="10017003at2759"/>
<feature type="transmembrane region" description="Helical" evidence="14">
    <location>
        <begin position="92"/>
        <end position="114"/>
    </location>
</feature>
<keyword evidence="3" id="KW-0716">Sensory transduction</keyword>
<feature type="transmembrane region" description="Helical" evidence="14">
    <location>
        <begin position="236"/>
        <end position="253"/>
    </location>
</feature>
<evidence type="ECO:0000256" key="12">
    <source>
        <dbReference type="ARBA" id="ARBA00023224"/>
    </source>
</evidence>
<evidence type="ECO:0000256" key="5">
    <source>
        <dbReference type="ARBA" id="ARBA00022725"/>
    </source>
</evidence>
<keyword evidence="12 13" id="KW-0807">Transducer</keyword>
<dbReference type="InterPro" id="IPR052921">
    <property type="entry name" value="GPCR1_Superfamily_Member"/>
</dbReference>
<evidence type="ECO:0000256" key="3">
    <source>
        <dbReference type="ARBA" id="ARBA00022606"/>
    </source>
</evidence>
<comment type="subcellular location">
    <subcellularLocation>
        <location evidence="1">Cell membrane</location>
        <topology evidence="1">Multi-pass membrane protein</topology>
    </subcellularLocation>
</comment>
<evidence type="ECO:0000256" key="11">
    <source>
        <dbReference type="ARBA" id="ARBA00023180"/>
    </source>
</evidence>
<evidence type="ECO:0000259" key="15">
    <source>
        <dbReference type="PROSITE" id="PS50262"/>
    </source>
</evidence>
<feature type="transmembrane region" description="Helical" evidence="14">
    <location>
        <begin position="187"/>
        <end position="215"/>
    </location>
</feature>
<dbReference type="CDD" id="cd01647">
    <property type="entry name" value="RT_LTR"/>
    <property type="match status" value="1"/>
</dbReference>
<evidence type="ECO:0000256" key="6">
    <source>
        <dbReference type="ARBA" id="ARBA00022989"/>
    </source>
</evidence>
<evidence type="ECO:0000256" key="9">
    <source>
        <dbReference type="ARBA" id="ARBA00023157"/>
    </source>
</evidence>
<keyword evidence="5" id="KW-0552">Olfaction</keyword>
<dbReference type="GO" id="GO:0004930">
    <property type="term" value="F:G protein-coupled receptor activity"/>
    <property type="evidence" value="ECO:0007669"/>
    <property type="project" value="UniProtKB-KW"/>
</dbReference>
<feature type="transmembrane region" description="Helical" evidence="14">
    <location>
        <begin position="135"/>
        <end position="155"/>
    </location>
</feature>
<feature type="transmembrane region" description="Helical" evidence="14">
    <location>
        <begin position="53"/>
        <end position="72"/>
    </location>
</feature>
<evidence type="ECO:0000256" key="4">
    <source>
        <dbReference type="ARBA" id="ARBA00022692"/>
    </source>
</evidence>
<dbReference type="PROSITE" id="PS00237">
    <property type="entry name" value="G_PROTEIN_RECEP_F1_1"/>
    <property type="match status" value="1"/>
</dbReference>
<reference evidence="16" key="1">
    <citation type="submission" date="2020-03" db="EMBL/GenBank/DDBJ databases">
        <title>Intra-Species Differences in Population Size shape Life History and Genome Evolution.</title>
        <authorList>
            <person name="Willemsen D."/>
            <person name="Cui R."/>
            <person name="Valenzano D.R."/>
        </authorList>
    </citation>
    <scope>NUCLEOTIDE SEQUENCE</scope>
    <source>
        <strain evidence="16">GRZ</strain>
        <tissue evidence="16">Whole</tissue>
    </source>
</reference>
<dbReference type="PRINTS" id="PR00245">
    <property type="entry name" value="OLFACTORYR"/>
</dbReference>
<dbReference type="InterPro" id="IPR017452">
    <property type="entry name" value="GPCR_Rhodpsn_7TM"/>
</dbReference>
<dbReference type="RefSeq" id="XP_015830115.2">
    <property type="nucleotide sequence ID" value="XM_015974629.3"/>
</dbReference>
<sequence length="417" mass="48029">MNVTYITLDGHVEVEKYRFVYFVIMLIAYIFILCNSFTIVYLIVVHKNLHEPMYVFIAALLINSVLFSTVVYPKLLIDFLSDKQIISYQACLFQVCVFYSLSGSEFLLLAAMAYDRYVSICKPLHYPTIMRKATVIILLVLSWFLPFCHMAVTVIGNAQTQLCSFTLKGIFCNNSVNHLFCVTSRALLIFGLVILVNIGFLPLLFILFTYTMIFITTYKSCGQVRMKVANTCLPHLLVLLNYSCLLTFDIIIIRLESDFSKTARFLMTMQMIMYNPLCNPIIYGLKMKEIYKHLKRLLCQAKFTVMPFGLHGAPATFQRLMDPVLKGCEHFSAAYLDDVVVFSSSWEEHVRHLAFDLRRIQEAGLTLNPSKCEWAQQEAQYLGYRMGRGEVHLQVGKLEAIRVHDLLLKRRCDPSYD</sequence>
<evidence type="ECO:0000256" key="2">
    <source>
        <dbReference type="ARBA" id="ARBA00022475"/>
    </source>
</evidence>
<name>A0A9D2Y8I2_NOTFU</name>